<protein>
    <submittedName>
        <fullName evidence="5">Head-TO-tail joining protein</fullName>
    </submittedName>
</protein>
<feature type="region of interest" description="Disordered" evidence="4">
    <location>
        <begin position="488"/>
        <end position="545"/>
    </location>
</feature>
<dbReference type="Proteomes" id="UP000009881">
    <property type="component" value="Unassembled WGS sequence"/>
</dbReference>
<evidence type="ECO:0000313" key="6">
    <source>
        <dbReference type="Proteomes" id="UP000009881"/>
    </source>
</evidence>
<feature type="compositionally biased region" description="Low complexity" evidence="4">
    <location>
        <begin position="522"/>
        <end position="536"/>
    </location>
</feature>
<dbReference type="PATRIC" id="fig|1238182.3.peg.3936"/>
<organism evidence="5 6">
    <name type="scientific">Caenispirillum salinarum AK4</name>
    <dbReference type="NCBI Taxonomy" id="1238182"/>
    <lineage>
        <taxon>Bacteria</taxon>
        <taxon>Pseudomonadati</taxon>
        <taxon>Pseudomonadota</taxon>
        <taxon>Alphaproteobacteria</taxon>
        <taxon>Rhodospirillales</taxon>
        <taxon>Novispirillaceae</taxon>
        <taxon>Caenispirillum</taxon>
    </lineage>
</organism>
<dbReference type="OrthoDB" id="1666403at2"/>
<evidence type="ECO:0000256" key="1">
    <source>
        <dbReference type="ARBA" id="ARBA00004328"/>
    </source>
</evidence>
<feature type="compositionally biased region" description="Pro residues" evidence="4">
    <location>
        <begin position="506"/>
        <end position="521"/>
    </location>
</feature>
<evidence type="ECO:0000256" key="2">
    <source>
        <dbReference type="ARBA" id="ARBA00022612"/>
    </source>
</evidence>
<accession>K9H8Y4</accession>
<evidence type="ECO:0000313" key="5">
    <source>
        <dbReference type="EMBL" id="EKV27053.1"/>
    </source>
</evidence>
<dbReference type="Pfam" id="PF12236">
    <property type="entry name" value="Head-tail_con"/>
    <property type="match status" value="1"/>
</dbReference>
<keyword evidence="6" id="KW-1185">Reference proteome</keyword>
<dbReference type="AlphaFoldDB" id="K9H8Y4"/>
<dbReference type="STRING" id="1238182.C882_1982"/>
<gene>
    <name evidence="5" type="ORF">C882_1982</name>
</gene>
<dbReference type="EMBL" id="ANHY01000021">
    <property type="protein sequence ID" value="EKV27053.1"/>
    <property type="molecule type" value="Genomic_DNA"/>
</dbReference>
<name>K9H8Y4_9PROT</name>
<sequence>MTVDTEALLRRYRAARSRRSAWDGHWRECYDFTLPSRDGSTAGTGAEGAKRTDRLFDGTAPDAVDQLAASLLAQLTPPWARWFGLAAGVEVEDAERDAVAPLLEKTAEIVRGHFDRANFAVEMHQAYLDLVIAGTASLLFEEAPPGSPSAFRFTAVPLSELVVEEGASGRLEITFRRSEAGLPTLRERFPAAALPDAMVARAEDDPDARFAVLEAVTPAPDGAGFVYTALLDPEGMPAVSDAVVLAEGRFARSPFITFRWLKAPGEAYGRSPVMKALPDIKTANKVVELVLKNASISVTGIWQADDDGVLNPANIRLVPGAIIPKAVGSSGLTPLEAPGRFDVSQLVLDDLRGRIRHALLVDRLGQPDAPTMTATEVLERSAEMARILGATYGRLQSELLTPLVMRALSILRRRGEIPDMRVDGRVVDLTYQSPLARTQAQADAQNTLTWLTSVAGLGPEAAGAVDTVAAARWLGRALGVPAELIRETPPEAPVPGGPVPLGVTPAAPPPPSAGAAPPSPDHPATAGLTPAPSPGAAGPGAGGTP</sequence>
<keyword evidence="2" id="KW-1188">Viral release from host cell</keyword>
<dbReference type="RefSeq" id="WP_009542378.1">
    <property type="nucleotide sequence ID" value="NZ_ANHY01000021.1"/>
</dbReference>
<comment type="subcellular location">
    <subcellularLocation>
        <location evidence="1">Virion</location>
    </subcellularLocation>
</comment>
<dbReference type="eggNOG" id="ENOG502Z7XJ">
    <property type="taxonomic scope" value="Bacteria"/>
</dbReference>
<keyword evidence="3" id="KW-0231">Viral genome packaging</keyword>
<reference evidence="5 6" key="1">
    <citation type="journal article" date="2013" name="Genome Announc.">
        <title>Draft Genome Sequence of an Alphaproteobacterium, Caenispirillum salinarum AK4(T), Isolated from a Solar Saltern.</title>
        <authorList>
            <person name="Khatri I."/>
            <person name="Singh A."/>
            <person name="Korpole S."/>
            <person name="Pinnaka A.K."/>
            <person name="Subramanian S."/>
        </authorList>
    </citation>
    <scope>NUCLEOTIDE SEQUENCE [LARGE SCALE GENOMIC DNA]</scope>
    <source>
        <strain evidence="5 6">AK4</strain>
    </source>
</reference>
<evidence type="ECO:0000256" key="4">
    <source>
        <dbReference type="SAM" id="MobiDB-lite"/>
    </source>
</evidence>
<evidence type="ECO:0000256" key="3">
    <source>
        <dbReference type="ARBA" id="ARBA00023219"/>
    </source>
</evidence>
<proteinExistence type="predicted"/>
<dbReference type="InterPro" id="IPR020991">
    <property type="entry name" value="Connector_podovirus"/>
</dbReference>
<comment type="caution">
    <text evidence="5">The sequence shown here is derived from an EMBL/GenBank/DDBJ whole genome shotgun (WGS) entry which is preliminary data.</text>
</comment>